<name>A0A1Y1QV48_9GAMM</name>
<proteinExistence type="predicted"/>
<dbReference type="InterPro" id="IPR009731">
    <property type="entry name" value="P-like"/>
</dbReference>
<sequence>MDTTKNNGFSNVADLLGAALDLPTVASLEAPVVQSQDTAVVPTGLGGSPSLKLVKQEIGEWFGKAFDQICGCCPRWRYSLPTDDMVKNARVVWIQAMAEAGVIRKDQVNAGIKRLAASGREYLPTVADFIAMCKDTGEVSKWPTLDTAKKEILLGMTKGVADRKWSCRFVAELARRSGSIFHPTTHKDLRDIAFEAEYLAVVELAESGFFDREERVQVEHKTDPNLAYYFTLVRDFKHMPQLAEDHLKACADKGIIIDPVAGTVTRADISLVTDKVVTTKEYREYSFTPEGKPFMGEGMDSPNKCDSSASVGQGFTAKKNGVNSSGAVVLSGAEQELLALVVKNPLGVSAIYRDAALVPVDKLDGLAAYAGQVKALRNYIAVADLG</sequence>
<evidence type="ECO:0000313" key="1">
    <source>
        <dbReference type="EMBL" id="OQX14553.1"/>
    </source>
</evidence>
<reference evidence="1 2" key="1">
    <citation type="submission" date="2017-01" db="EMBL/GenBank/DDBJ databases">
        <title>Novel large sulfur bacteria in the metagenomes of groundwater-fed chemosynthetic microbial mats in the Lake Huron basin.</title>
        <authorList>
            <person name="Sharrar A.M."/>
            <person name="Flood B.E."/>
            <person name="Bailey J.V."/>
            <person name="Jones D.S."/>
            <person name="Biddanda B."/>
            <person name="Ruberg S.A."/>
            <person name="Marcus D.N."/>
            <person name="Dick G.J."/>
        </authorList>
    </citation>
    <scope>NUCLEOTIDE SEQUENCE [LARGE SCALE GENOMIC DNA]</scope>
    <source>
        <strain evidence="1">A8</strain>
    </source>
</reference>
<protein>
    <submittedName>
        <fullName evidence="1">Uncharacterized protein</fullName>
    </submittedName>
</protein>
<dbReference type="AlphaFoldDB" id="A0A1Y1QV48"/>
<evidence type="ECO:0000313" key="2">
    <source>
        <dbReference type="Proteomes" id="UP000192491"/>
    </source>
</evidence>
<gene>
    <name evidence="1" type="ORF">BWK73_09160</name>
</gene>
<organism evidence="1 2">
    <name type="scientific">Thiothrix lacustris</name>
    <dbReference type="NCBI Taxonomy" id="525917"/>
    <lineage>
        <taxon>Bacteria</taxon>
        <taxon>Pseudomonadati</taxon>
        <taxon>Pseudomonadota</taxon>
        <taxon>Gammaproteobacteria</taxon>
        <taxon>Thiotrichales</taxon>
        <taxon>Thiotrichaceae</taxon>
        <taxon>Thiothrix</taxon>
    </lineage>
</organism>
<dbReference type="Pfam" id="PF06992">
    <property type="entry name" value="Phage_lambda_P"/>
    <property type="match status" value="1"/>
</dbReference>
<accession>A0A1Y1QV48</accession>
<dbReference type="GO" id="GO:0006270">
    <property type="term" value="P:DNA replication initiation"/>
    <property type="evidence" value="ECO:0007669"/>
    <property type="project" value="InterPro"/>
</dbReference>
<dbReference type="Proteomes" id="UP000192491">
    <property type="component" value="Unassembled WGS sequence"/>
</dbReference>
<dbReference type="EMBL" id="MTEJ01000027">
    <property type="protein sequence ID" value="OQX14553.1"/>
    <property type="molecule type" value="Genomic_DNA"/>
</dbReference>
<comment type="caution">
    <text evidence="1">The sequence shown here is derived from an EMBL/GenBank/DDBJ whole genome shotgun (WGS) entry which is preliminary data.</text>
</comment>